<evidence type="ECO:0000313" key="3">
    <source>
        <dbReference type="Proteomes" id="UP000266183"/>
    </source>
</evidence>
<dbReference type="EMBL" id="CP032382">
    <property type="protein sequence ID" value="AYB34122.1"/>
    <property type="molecule type" value="Genomic_DNA"/>
</dbReference>
<keyword evidence="1" id="KW-0472">Membrane</keyword>
<accession>A0A385STC6</accession>
<dbReference type="Proteomes" id="UP000266183">
    <property type="component" value="Chromosome"/>
</dbReference>
<evidence type="ECO:0000313" key="2">
    <source>
        <dbReference type="EMBL" id="AYB34122.1"/>
    </source>
</evidence>
<dbReference type="KEGG" id="chk:D4L85_27645"/>
<keyword evidence="1" id="KW-0812">Transmembrane</keyword>
<gene>
    <name evidence="2" type="ORF">D4L85_27645</name>
</gene>
<feature type="transmembrane region" description="Helical" evidence="1">
    <location>
        <begin position="6"/>
        <end position="27"/>
    </location>
</feature>
<proteinExistence type="predicted"/>
<reference evidence="3" key="1">
    <citation type="submission" date="2018-09" db="EMBL/GenBank/DDBJ databases">
        <title>Chryseolinea sp. KIS68-18 isolated from soil.</title>
        <authorList>
            <person name="Weon H.-Y."/>
            <person name="Kwon S.-W."/>
            <person name="Lee S.A."/>
        </authorList>
    </citation>
    <scope>NUCLEOTIDE SEQUENCE [LARGE SCALE GENOMIC DNA]</scope>
    <source>
        <strain evidence="3">KIS68-18</strain>
    </source>
</reference>
<sequence length="336" mass="37829">MSLGRIIFTSLSVLIPVTFYAIIPVDVYERHDMFYSFAAGFLFFGALFLALGDFQSLYDLTSKPEPGEEVPALRKLSPFAVLPAFVLVFVLVFHQSSRKEDELAAYGKLTKGKIVGGKATTTTRRFQSNTTYSIDVMYVDSLDRQHKFEESVSGSDFNDLYEGAIVDVVYSKQHPALAKVVTDVSALKAFVNVPSDTLTIGHLTAILEGSVPRDSMVQYLNSINYEWTGEASGYFFANEKRKIAIKLFEDNSELAYVEEFNMMTAASDTDFERNLTKNGFKKKASSANGETQEFYYTDRYIVSKERKVSDNKSSNGMPTFEAYWIYHVIRNDQEGS</sequence>
<dbReference type="AlphaFoldDB" id="A0A385STC6"/>
<evidence type="ECO:0000256" key="1">
    <source>
        <dbReference type="SAM" id="Phobius"/>
    </source>
</evidence>
<keyword evidence="3" id="KW-1185">Reference proteome</keyword>
<feature type="transmembrane region" description="Helical" evidence="1">
    <location>
        <begin position="72"/>
        <end position="93"/>
    </location>
</feature>
<name>A0A385STC6_9BACT</name>
<protein>
    <submittedName>
        <fullName evidence="2">Uncharacterized protein</fullName>
    </submittedName>
</protein>
<dbReference type="RefSeq" id="WP_119757343.1">
    <property type="nucleotide sequence ID" value="NZ_CP032382.1"/>
</dbReference>
<organism evidence="2 3">
    <name type="scientific">Chryseolinea soli</name>
    <dbReference type="NCBI Taxonomy" id="2321403"/>
    <lineage>
        <taxon>Bacteria</taxon>
        <taxon>Pseudomonadati</taxon>
        <taxon>Bacteroidota</taxon>
        <taxon>Cytophagia</taxon>
        <taxon>Cytophagales</taxon>
        <taxon>Fulvivirgaceae</taxon>
        <taxon>Chryseolinea</taxon>
    </lineage>
</organism>
<dbReference type="OrthoDB" id="976799at2"/>
<feature type="transmembrane region" description="Helical" evidence="1">
    <location>
        <begin position="34"/>
        <end position="52"/>
    </location>
</feature>
<keyword evidence="1" id="KW-1133">Transmembrane helix</keyword>